<evidence type="ECO:0000313" key="1">
    <source>
        <dbReference type="EMBL" id="KAK7461515.1"/>
    </source>
</evidence>
<gene>
    <name evidence="1" type="ORF">VKT23_008689</name>
</gene>
<evidence type="ECO:0000313" key="2">
    <source>
        <dbReference type="Proteomes" id="UP001498398"/>
    </source>
</evidence>
<name>A0ABR1JLT6_9AGAR</name>
<dbReference type="Proteomes" id="UP001498398">
    <property type="component" value="Unassembled WGS sequence"/>
</dbReference>
<organism evidence="1 2">
    <name type="scientific">Marasmiellus scandens</name>
    <dbReference type="NCBI Taxonomy" id="2682957"/>
    <lineage>
        <taxon>Eukaryota</taxon>
        <taxon>Fungi</taxon>
        <taxon>Dikarya</taxon>
        <taxon>Basidiomycota</taxon>
        <taxon>Agaricomycotina</taxon>
        <taxon>Agaricomycetes</taxon>
        <taxon>Agaricomycetidae</taxon>
        <taxon>Agaricales</taxon>
        <taxon>Marasmiineae</taxon>
        <taxon>Omphalotaceae</taxon>
        <taxon>Marasmiellus</taxon>
    </lineage>
</organism>
<accession>A0ABR1JLT6</accession>
<dbReference type="EMBL" id="JBANRG010000013">
    <property type="protein sequence ID" value="KAK7461515.1"/>
    <property type="molecule type" value="Genomic_DNA"/>
</dbReference>
<reference evidence="1 2" key="1">
    <citation type="submission" date="2024-01" db="EMBL/GenBank/DDBJ databases">
        <title>A draft genome for the cacao thread blight pathogen Marasmiellus scandens.</title>
        <authorList>
            <person name="Baruah I.K."/>
            <person name="Leung J."/>
            <person name="Bukari Y."/>
            <person name="Amoako-Attah I."/>
            <person name="Meinhardt L.W."/>
            <person name="Bailey B.A."/>
            <person name="Cohen S.P."/>
        </authorList>
    </citation>
    <scope>NUCLEOTIDE SEQUENCE [LARGE SCALE GENOMIC DNA]</scope>
    <source>
        <strain evidence="1 2">GH-19</strain>
    </source>
</reference>
<keyword evidence="2" id="KW-1185">Reference proteome</keyword>
<sequence>MRQQHDDPENANTAAVAFGIDTEVLTFGREIVGLGLAVPVWTSCIERLLLKRKVCATGLIVDGRKVYPNLSSFSPTTIPLTNKIEFEIHGKRFKFTYSPKERRAQLNVSPAKSRSRTLRMSVINSAQVFSPRPSPNPLEHLHILKSPLNAAPLHSSIRKSASPLRDIEDEVVGNYPRVVGEDGDLVILELARTFRMQSRLPSPTKPSNMNGYIQAPSSAPLLELQAQQLSRLLKTPTCSNLHKAVLVLSTHGTVLTADVAEEMEVLVTLAEDKNDEWGKESLKVLRMKLMRNTLVLMEEPWQYVTI</sequence>
<protein>
    <submittedName>
        <fullName evidence="1">Uncharacterized protein</fullName>
    </submittedName>
</protein>
<comment type="caution">
    <text evidence="1">The sequence shown here is derived from an EMBL/GenBank/DDBJ whole genome shotgun (WGS) entry which is preliminary data.</text>
</comment>
<proteinExistence type="predicted"/>